<sequence length="138" mass="15518">KLRNWGKLVDASCVLCGSEVETRDHLFFACEYSRRLLADLFGVWPAICYAANWQNCLDIACSLADLPGADGKVGSALWCLVVGYVWKEPCRRVHGEAGREVSTLLTLIQQDLEFSHSSTVARRSDLQRSIFQPQQQQQ</sequence>
<name>A0AAV0MA27_9ROSI</name>
<evidence type="ECO:0000259" key="1">
    <source>
        <dbReference type="Pfam" id="PF13966"/>
    </source>
</evidence>
<feature type="non-terminal residue" evidence="2">
    <location>
        <position position="1"/>
    </location>
</feature>
<accession>A0AAV0MA27</accession>
<evidence type="ECO:0000313" key="3">
    <source>
        <dbReference type="Proteomes" id="UP001154282"/>
    </source>
</evidence>
<evidence type="ECO:0000313" key="2">
    <source>
        <dbReference type="EMBL" id="CAI0443180.1"/>
    </source>
</evidence>
<dbReference type="Proteomes" id="UP001154282">
    <property type="component" value="Unassembled WGS sequence"/>
</dbReference>
<gene>
    <name evidence="2" type="ORF">LITE_LOCUS27564</name>
</gene>
<dbReference type="AlphaFoldDB" id="A0AAV0MA27"/>
<reference evidence="2" key="1">
    <citation type="submission" date="2022-08" db="EMBL/GenBank/DDBJ databases">
        <authorList>
            <person name="Gutierrez-Valencia J."/>
        </authorList>
    </citation>
    <scope>NUCLEOTIDE SEQUENCE</scope>
</reference>
<proteinExistence type="predicted"/>
<dbReference type="InterPro" id="IPR026960">
    <property type="entry name" value="RVT-Znf"/>
</dbReference>
<feature type="domain" description="Reverse transcriptase zinc-binding" evidence="1">
    <location>
        <begin position="2"/>
        <end position="35"/>
    </location>
</feature>
<dbReference type="EMBL" id="CAMGYJ010000007">
    <property type="protein sequence ID" value="CAI0443180.1"/>
    <property type="molecule type" value="Genomic_DNA"/>
</dbReference>
<keyword evidence="3" id="KW-1185">Reference proteome</keyword>
<protein>
    <recommendedName>
        <fullName evidence="1">Reverse transcriptase zinc-binding domain-containing protein</fullName>
    </recommendedName>
</protein>
<feature type="non-terminal residue" evidence="2">
    <location>
        <position position="138"/>
    </location>
</feature>
<organism evidence="2 3">
    <name type="scientific">Linum tenue</name>
    <dbReference type="NCBI Taxonomy" id="586396"/>
    <lineage>
        <taxon>Eukaryota</taxon>
        <taxon>Viridiplantae</taxon>
        <taxon>Streptophyta</taxon>
        <taxon>Embryophyta</taxon>
        <taxon>Tracheophyta</taxon>
        <taxon>Spermatophyta</taxon>
        <taxon>Magnoliopsida</taxon>
        <taxon>eudicotyledons</taxon>
        <taxon>Gunneridae</taxon>
        <taxon>Pentapetalae</taxon>
        <taxon>rosids</taxon>
        <taxon>fabids</taxon>
        <taxon>Malpighiales</taxon>
        <taxon>Linaceae</taxon>
        <taxon>Linum</taxon>
    </lineage>
</organism>
<dbReference type="Pfam" id="PF13966">
    <property type="entry name" value="zf-RVT"/>
    <property type="match status" value="1"/>
</dbReference>
<comment type="caution">
    <text evidence="2">The sequence shown here is derived from an EMBL/GenBank/DDBJ whole genome shotgun (WGS) entry which is preliminary data.</text>
</comment>